<comment type="caution">
    <text evidence="1">The sequence shown here is derived from an EMBL/GenBank/DDBJ whole genome shotgun (WGS) entry which is preliminary data.</text>
</comment>
<protein>
    <submittedName>
        <fullName evidence="1">Uncharacterized protein</fullName>
    </submittedName>
</protein>
<evidence type="ECO:0000313" key="1">
    <source>
        <dbReference type="EMBL" id="CAH1969002.1"/>
    </source>
</evidence>
<dbReference type="Proteomes" id="UP001152888">
    <property type="component" value="Unassembled WGS sequence"/>
</dbReference>
<dbReference type="AlphaFoldDB" id="A0A9P0KE81"/>
<organism evidence="1 2">
    <name type="scientific">Acanthoscelides obtectus</name>
    <name type="common">Bean weevil</name>
    <name type="synonym">Bruchus obtectus</name>
    <dbReference type="NCBI Taxonomy" id="200917"/>
    <lineage>
        <taxon>Eukaryota</taxon>
        <taxon>Metazoa</taxon>
        <taxon>Ecdysozoa</taxon>
        <taxon>Arthropoda</taxon>
        <taxon>Hexapoda</taxon>
        <taxon>Insecta</taxon>
        <taxon>Pterygota</taxon>
        <taxon>Neoptera</taxon>
        <taxon>Endopterygota</taxon>
        <taxon>Coleoptera</taxon>
        <taxon>Polyphaga</taxon>
        <taxon>Cucujiformia</taxon>
        <taxon>Chrysomeloidea</taxon>
        <taxon>Chrysomelidae</taxon>
        <taxon>Bruchinae</taxon>
        <taxon>Bruchini</taxon>
        <taxon>Acanthoscelides</taxon>
    </lineage>
</organism>
<name>A0A9P0KE81_ACAOB</name>
<reference evidence="1" key="1">
    <citation type="submission" date="2022-03" db="EMBL/GenBank/DDBJ databases">
        <authorList>
            <person name="Sayadi A."/>
        </authorList>
    </citation>
    <scope>NUCLEOTIDE SEQUENCE</scope>
</reference>
<proteinExistence type="predicted"/>
<accession>A0A9P0KE81</accession>
<keyword evidence="2" id="KW-1185">Reference proteome</keyword>
<sequence>MLFVALAQRSRLQPDQPLADKVIAAVSRCGSAPLAFGVIAGGTDGYFRETESPNYRRTNEPASCLTQLHATRDARRLAASRRRAVDRRRRNSRGFGVDCVCGAFAASTSSMRRTQSWLALAAQYVRIHYHYDITVIARRKFDTPTQISPILFLINVHTGPSRTKYLKTSQRRLWKRKTMMTMKTKNHCHILLMIYADMYCSTNKLLLDFSLLYRDLK</sequence>
<dbReference type="EMBL" id="CAKOFQ010006758">
    <property type="protein sequence ID" value="CAH1969002.1"/>
    <property type="molecule type" value="Genomic_DNA"/>
</dbReference>
<gene>
    <name evidence="1" type="ORF">ACAOBT_LOCUS8174</name>
</gene>
<evidence type="ECO:0000313" key="2">
    <source>
        <dbReference type="Proteomes" id="UP001152888"/>
    </source>
</evidence>